<dbReference type="EMBL" id="JAHXZJ010002237">
    <property type="protein sequence ID" value="KAH0546955.1"/>
    <property type="molecule type" value="Genomic_DNA"/>
</dbReference>
<organism evidence="1 2">
    <name type="scientific">Cotesia glomerata</name>
    <name type="common">Lepidopteran parasitic wasp</name>
    <name type="synonym">Apanteles glomeratus</name>
    <dbReference type="NCBI Taxonomy" id="32391"/>
    <lineage>
        <taxon>Eukaryota</taxon>
        <taxon>Metazoa</taxon>
        <taxon>Ecdysozoa</taxon>
        <taxon>Arthropoda</taxon>
        <taxon>Hexapoda</taxon>
        <taxon>Insecta</taxon>
        <taxon>Pterygota</taxon>
        <taxon>Neoptera</taxon>
        <taxon>Endopterygota</taxon>
        <taxon>Hymenoptera</taxon>
        <taxon>Apocrita</taxon>
        <taxon>Ichneumonoidea</taxon>
        <taxon>Braconidae</taxon>
        <taxon>Microgastrinae</taxon>
        <taxon>Cotesia</taxon>
    </lineage>
</organism>
<protein>
    <submittedName>
        <fullName evidence="1">Uncharacterized protein</fullName>
    </submittedName>
</protein>
<name>A0AAV7I6K8_COTGL</name>
<comment type="caution">
    <text evidence="1">The sequence shown here is derived from an EMBL/GenBank/DDBJ whole genome shotgun (WGS) entry which is preliminary data.</text>
</comment>
<dbReference type="AlphaFoldDB" id="A0AAV7I6K8"/>
<reference evidence="1 2" key="1">
    <citation type="journal article" date="2021" name="J. Hered.">
        <title>A chromosome-level genome assembly of the parasitoid wasp, Cotesia glomerata (Hymenoptera: Braconidae).</title>
        <authorList>
            <person name="Pinto B.J."/>
            <person name="Weis J.J."/>
            <person name="Gamble T."/>
            <person name="Ode P.J."/>
            <person name="Paul R."/>
            <person name="Zaspel J.M."/>
        </authorList>
    </citation>
    <scope>NUCLEOTIDE SEQUENCE [LARGE SCALE GENOMIC DNA]</scope>
    <source>
        <strain evidence="1">CgM1</strain>
    </source>
</reference>
<dbReference type="Proteomes" id="UP000826195">
    <property type="component" value="Unassembled WGS sequence"/>
</dbReference>
<gene>
    <name evidence="1" type="ORF">KQX54_016411</name>
</gene>
<evidence type="ECO:0000313" key="1">
    <source>
        <dbReference type="EMBL" id="KAH0546955.1"/>
    </source>
</evidence>
<proteinExistence type="predicted"/>
<keyword evidence="2" id="KW-1185">Reference proteome</keyword>
<sequence>MNSEKITSPTIIHLQDLLHFAPTSSVENLYSSLTPEEEMTITDDIPILQLQDTEDNFDLQMNLIFGDPEESDDGELVTEKELISEKLLIIKARLHEQNILRIAREIITNELLLSSSACLKHFKALNAELSEKIISFLVRQQCFLLNRKTELEEMKTANANKISVLSGKGK</sequence>
<evidence type="ECO:0000313" key="2">
    <source>
        <dbReference type="Proteomes" id="UP000826195"/>
    </source>
</evidence>
<accession>A0AAV7I6K8</accession>